<sequence>MATASTITTDWRLGKRCKSPVIHSEKGIQSSGTIATIKLRFLISSKHVSSSVVSSRKKFGYSIKSVCKQGNAEQITSRLISPLSGAPPCILKLHRPEPALHII</sequence>
<name>A0A9D4UDP7_ADICA</name>
<accession>A0A9D4UDP7</accession>
<evidence type="ECO:0000313" key="2">
    <source>
        <dbReference type="Proteomes" id="UP000886520"/>
    </source>
</evidence>
<proteinExistence type="predicted"/>
<gene>
    <name evidence="1" type="ORF">GOP47_0020094</name>
</gene>
<reference evidence="1" key="1">
    <citation type="submission" date="2021-01" db="EMBL/GenBank/DDBJ databases">
        <title>Adiantum capillus-veneris genome.</title>
        <authorList>
            <person name="Fang Y."/>
            <person name="Liao Q."/>
        </authorList>
    </citation>
    <scope>NUCLEOTIDE SEQUENCE</scope>
    <source>
        <strain evidence="1">H3</strain>
        <tissue evidence="1">Leaf</tissue>
    </source>
</reference>
<dbReference type="Proteomes" id="UP000886520">
    <property type="component" value="Chromosome 19"/>
</dbReference>
<protein>
    <submittedName>
        <fullName evidence="1">Uncharacterized protein</fullName>
    </submittedName>
</protein>
<organism evidence="1 2">
    <name type="scientific">Adiantum capillus-veneris</name>
    <name type="common">Maidenhair fern</name>
    <dbReference type="NCBI Taxonomy" id="13818"/>
    <lineage>
        <taxon>Eukaryota</taxon>
        <taxon>Viridiplantae</taxon>
        <taxon>Streptophyta</taxon>
        <taxon>Embryophyta</taxon>
        <taxon>Tracheophyta</taxon>
        <taxon>Polypodiopsida</taxon>
        <taxon>Polypodiidae</taxon>
        <taxon>Polypodiales</taxon>
        <taxon>Pteridineae</taxon>
        <taxon>Pteridaceae</taxon>
        <taxon>Vittarioideae</taxon>
        <taxon>Adiantum</taxon>
    </lineage>
</organism>
<evidence type="ECO:0000313" key="1">
    <source>
        <dbReference type="EMBL" id="KAI5065399.1"/>
    </source>
</evidence>
<dbReference type="EMBL" id="JABFUD020000019">
    <property type="protein sequence ID" value="KAI5065399.1"/>
    <property type="molecule type" value="Genomic_DNA"/>
</dbReference>
<dbReference type="AlphaFoldDB" id="A0A9D4UDP7"/>
<comment type="caution">
    <text evidence="1">The sequence shown here is derived from an EMBL/GenBank/DDBJ whole genome shotgun (WGS) entry which is preliminary data.</text>
</comment>
<keyword evidence="2" id="KW-1185">Reference proteome</keyword>